<dbReference type="InterPro" id="IPR050832">
    <property type="entry name" value="Bact_Acetyltransf"/>
</dbReference>
<dbReference type="EMBL" id="JAUSQU010000001">
    <property type="protein sequence ID" value="MDP9847027.1"/>
    <property type="molecule type" value="Genomic_DNA"/>
</dbReference>
<keyword evidence="2" id="KW-0012">Acyltransferase</keyword>
<keyword evidence="1" id="KW-0808">Transferase</keyword>
<sequence>MADGLRIGIRRYEKTDHDAVMALAPRLAEGGAAWRDSVAVADAACGWVRDSVRRAEGDKAAVFVAEDADGVVGFVGVTERAHFTGETDGYIGELVVARDKERLGVGRALIEAAESWVKDRGHARSTLETGAANTNARDFYAALGYSEEEVRLSRAL</sequence>
<evidence type="ECO:0000256" key="2">
    <source>
        <dbReference type="ARBA" id="ARBA00023315"/>
    </source>
</evidence>
<comment type="caution">
    <text evidence="4">The sequence shown here is derived from an EMBL/GenBank/DDBJ whole genome shotgun (WGS) entry which is preliminary data.</text>
</comment>
<dbReference type="Proteomes" id="UP001225356">
    <property type="component" value="Unassembled WGS sequence"/>
</dbReference>
<accession>A0ABT9QJY5</accession>
<protein>
    <submittedName>
        <fullName evidence="4">GNAT superfamily N-acetyltransferase</fullName>
    </submittedName>
</protein>
<feature type="domain" description="N-acetyltransferase" evidence="3">
    <location>
        <begin position="7"/>
        <end position="156"/>
    </location>
</feature>
<evidence type="ECO:0000313" key="5">
    <source>
        <dbReference type="Proteomes" id="UP001225356"/>
    </source>
</evidence>
<evidence type="ECO:0000256" key="1">
    <source>
        <dbReference type="ARBA" id="ARBA00022679"/>
    </source>
</evidence>
<proteinExistence type="predicted"/>
<keyword evidence="5" id="KW-1185">Reference proteome</keyword>
<name>A0ABT9QJY5_9ACTN</name>
<dbReference type="PANTHER" id="PTHR43877">
    <property type="entry name" value="AMINOALKYLPHOSPHONATE N-ACETYLTRANSFERASE-RELATED-RELATED"/>
    <property type="match status" value="1"/>
</dbReference>
<dbReference type="CDD" id="cd04301">
    <property type="entry name" value="NAT_SF"/>
    <property type="match status" value="1"/>
</dbReference>
<organism evidence="4 5">
    <name type="scientific">Streptosporangium lutulentum</name>
    <dbReference type="NCBI Taxonomy" id="1461250"/>
    <lineage>
        <taxon>Bacteria</taxon>
        <taxon>Bacillati</taxon>
        <taxon>Actinomycetota</taxon>
        <taxon>Actinomycetes</taxon>
        <taxon>Streptosporangiales</taxon>
        <taxon>Streptosporangiaceae</taxon>
        <taxon>Streptosporangium</taxon>
    </lineage>
</organism>
<dbReference type="Pfam" id="PF00583">
    <property type="entry name" value="Acetyltransf_1"/>
    <property type="match status" value="1"/>
</dbReference>
<dbReference type="InterPro" id="IPR000182">
    <property type="entry name" value="GNAT_dom"/>
</dbReference>
<dbReference type="Gene3D" id="3.40.630.30">
    <property type="match status" value="1"/>
</dbReference>
<reference evidence="4 5" key="1">
    <citation type="submission" date="2023-07" db="EMBL/GenBank/DDBJ databases">
        <title>Sequencing the genomes of 1000 actinobacteria strains.</title>
        <authorList>
            <person name="Klenk H.-P."/>
        </authorList>
    </citation>
    <scope>NUCLEOTIDE SEQUENCE [LARGE SCALE GENOMIC DNA]</scope>
    <source>
        <strain evidence="4 5">DSM 46740</strain>
    </source>
</reference>
<dbReference type="SUPFAM" id="SSF55729">
    <property type="entry name" value="Acyl-CoA N-acyltransferases (Nat)"/>
    <property type="match status" value="1"/>
</dbReference>
<dbReference type="PANTHER" id="PTHR43877:SF2">
    <property type="entry name" value="AMINOALKYLPHOSPHONATE N-ACETYLTRANSFERASE-RELATED"/>
    <property type="match status" value="1"/>
</dbReference>
<dbReference type="PROSITE" id="PS51186">
    <property type="entry name" value="GNAT"/>
    <property type="match status" value="1"/>
</dbReference>
<dbReference type="InterPro" id="IPR016181">
    <property type="entry name" value="Acyl_CoA_acyltransferase"/>
</dbReference>
<evidence type="ECO:0000313" key="4">
    <source>
        <dbReference type="EMBL" id="MDP9847027.1"/>
    </source>
</evidence>
<dbReference type="RefSeq" id="WP_307563961.1">
    <property type="nucleotide sequence ID" value="NZ_JAUSQU010000001.1"/>
</dbReference>
<gene>
    <name evidence="4" type="ORF">J2853_006238</name>
</gene>
<evidence type="ECO:0000259" key="3">
    <source>
        <dbReference type="PROSITE" id="PS51186"/>
    </source>
</evidence>